<keyword evidence="1" id="KW-0677">Repeat</keyword>
<dbReference type="Proteomes" id="UP000311382">
    <property type="component" value="Unassembled WGS sequence"/>
</dbReference>
<dbReference type="Pfam" id="PF17862">
    <property type="entry name" value="AAA_lid_3"/>
    <property type="match status" value="2"/>
</dbReference>
<evidence type="ECO:0000256" key="4">
    <source>
        <dbReference type="SAM" id="MobiDB-lite"/>
    </source>
</evidence>
<dbReference type="AlphaFoldDB" id="A0A5C5G0Y4"/>
<dbReference type="InterPro" id="IPR003960">
    <property type="entry name" value="ATPase_AAA_CS"/>
</dbReference>
<feature type="region of interest" description="Disordered" evidence="4">
    <location>
        <begin position="1"/>
        <end position="21"/>
    </location>
</feature>
<evidence type="ECO:0000313" key="6">
    <source>
        <dbReference type="EMBL" id="TNY22743.1"/>
    </source>
</evidence>
<dbReference type="GO" id="GO:0005524">
    <property type="term" value="F:ATP binding"/>
    <property type="evidence" value="ECO:0007669"/>
    <property type="project" value="UniProtKB-KW"/>
</dbReference>
<feature type="region of interest" description="Disordered" evidence="4">
    <location>
        <begin position="219"/>
        <end position="245"/>
    </location>
</feature>
<evidence type="ECO:0000256" key="3">
    <source>
        <dbReference type="ARBA" id="ARBA00022840"/>
    </source>
</evidence>
<accession>A0A5C5G0Y4</accession>
<organism evidence="6 7">
    <name type="scientific">Rhodotorula diobovata</name>
    <dbReference type="NCBI Taxonomy" id="5288"/>
    <lineage>
        <taxon>Eukaryota</taxon>
        <taxon>Fungi</taxon>
        <taxon>Dikarya</taxon>
        <taxon>Basidiomycota</taxon>
        <taxon>Pucciniomycotina</taxon>
        <taxon>Microbotryomycetes</taxon>
        <taxon>Sporidiobolales</taxon>
        <taxon>Sporidiobolaceae</taxon>
        <taxon>Rhodotorula</taxon>
    </lineage>
</organism>
<protein>
    <submittedName>
        <fullName evidence="6">P-loop containing nucleoside triphosphate hydrolase protein</fullName>
    </submittedName>
</protein>
<dbReference type="SUPFAM" id="SSF52540">
    <property type="entry name" value="P-loop containing nucleoside triphosphate hydrolases"/>
    <property type="match status" value="2"/>
</dbReference>
<dbReference type="CDD" id="cd19503">
    <property type="entry name" value="RecA-like_CDC48_NLV2_r1-like"/>
    <property type="match status" value="1"/>
</dbReference>
<dbReference type="FunFam" id="3.40.50.300:FF:000018">
    <property type="entry name" value="Cell division control 48"/>
    <property type="match status" value="1"/>
</dbReference>
<keyword evidence="2" id="KW-0547">Nucleotide-binding</keyword>
<dbReference type="Pfam" id="PF00004">
    <property type="entry name" value="AAA"/>
    <property type="match status" value="2"/>
</dbReference>
<feature type="compositionally biased region" description="Basic and acidic residues" evidence="4">
    <location>
        <begin position="424"/>
        <end position="435"/>
    </location>
</feature>
<comment type="caution">
    <text evidence="6">The sequence shown here is derived from an EMBL/GenBank/DDBJ whole genome shotgun (WGS) entry which is preliminary data.</text>
</comment>
<dbReference type="InterPro" id="IPR003959">
    <property type="entry name" value="ATPase_AAA_core"/>
</dbReference>
<feature type="region of interest" description="Disordered" evidence="4">
    <location>
        <begin position="424"/>
        <end position="456"/>
    </location>
</feature>
<dbReference type="InterPro" id="IPR027417">
    <property type="entry name" value="P-loop_NTPase"/>
</dbReference>
<feature type="compositionally biased region" description="Acidic residues" evidence="4">
    <location>
        <begin position="436"/>
        <end position="450"/>
    </location>
</feature>
<dbReference type="PRINTS" id="PR00830">
    <property type="entry name" value="ENDOLAPTASE"/>
</dbReference>
<feature type="domain" description="AAA+ ATPase" evidence="5">
    <location>
        <begin position="327"/>
        <end position="489"/>
    </location>
</feature>
<dbReference type="STRING" id="5288.A0A5C5G0Y4"/>
<dbReference type="SMART" id="SM00382">
    <property type="entry name" value="AAA"/>
    <property type="match status" value="2"/>
</dbReference>
<gene>
    <name evidence="6" type="ORF">DMC30DRAFT_115162</name>
</gene>
<evidence type="ECO:0000313" key="7">
    <source>
        <dbReference type="Proteomes" id="UP000311382"/>
    </source>
</evidence>
<evidence type="ECO:0000259" key="5">
    <source>
        <dbReference type="SMART" id="SM00382"/>
    </source>
</evidence>
<dbReference type="EMBL" id="SOZI01000020">
    <property type="protein sequence ID" value="TNY22743.1"/>
    <property type="molecule type" value="Genomic_DNA"/>
</dbReference>
<dbReference type="PANTHER" id="PTHR23077:SF27">
    <property type="entry name" value="ATPASE FAMILY GENE 2 PROTEIN HOMOLOG A"/>
    <property type="match status" value="1"/>
</dbReference>
<dbReference type="PANTHER" id="PTHR23077">
    <property type="entry name" value="AAA-FAMILY ATPASE"/>
    <property type="match status" value="1"/>
</dbReference>
<proteinExistence type="predicted"/>
<dbReference type="InterPro" id="IPR050168">
    <property type="entry name" value="AAA_ATPase_domain"/>
</dbReference>
<feature type="region of interest" description="Disordered" evidence="4">
    <location>
        <begin position="261"/>
        <end position="289"/>
    </location>
</feature>
<dbReference type="FunFam" id="3.40.50.300:FF:001985">
    <property type="entry name" value="Chromosome 9, whole genome shotgun sequence"/>
    <property type="match status" value="1"/>
</dbReference>
<reference evidence="6 7" key="1">
    <citation type="submission" date="2019-03" db="EMBL/GenBank/DDBJ databases">
        <title>Rhodosporidium diobovatum UCD-FST 08-225 genome sequencing, assembly, and annotation.</title>
        <authorList>
            <person name="Fakankun I.U."/>
            <person name="Fristensky B."/>
            <person name="Levin D.B."/>
        </authorList>
    </citation>
    <scope>NUCLEOTIDE SEQUENCE [LARGE SCALE GENOMIC DNA]</scope>
    <source>
        <strain evidence="6 7">UCD-FST 08-225</strain>
    </source>
</reference>
<dbReference type="Gene3D" id="3.40.50.300">
    <property type="entry name" value="P-loop containing nucleotide triphosphate hydrolases"/>
    <property type="match status" value="2"/>
</dbReference>
<feature type="domain" description="AAA+ ATPase" evidence="5">
    <location>
        <begin position="623"/>
        <end position="761"/>
    </location>
</feature>
<dbReference type="PROSITE" id="PS00674">
    <property type="entry name" value="AAA"/>
    <property type="match status" value="2"/>
</dbReference>
<dbReference type="CDD" id="cd19511">
    <property type="entry name" value="RecA-like_CDC48_r2-like"/>
    <property type="match status" value="1"/>
</dbReference>
<dbReference type="GO" id="GO:0005737">
    <property type="term" value="C:cytoplasm"/>
    <property type="evidence" value="ECO:0007669"/>
    <property type="project" value="TreeGrafter"/>
</dbReference>
<keyword evidence="6" id="KW-0378">Hydrolase</keyword>
<dbReference type="Gene3D" id="1.10.8.60">
    <property type="match status" value="2"/>
</dbReference>
<feature type="compositionally biased region" description="Low complexity" evidence="4">
    <location>
        <begin position="227"/>
        <end position="244"/>
    </location>
</feature>
<evidence type="ECO:0000256" key="1">
    <source>
        <dbReference type="ARBA" id="ARBA00022737"/>
    </source>
</evidence>
<evidence type="ECO:0000256" key="2">
    <source>
        <dbReference type="ARBA" id="ARBA00022741"/>
    </source>
</evidence>
<dbReference type="InterPro" id="IPR003593">
    <property type="entry name" value="AAA+_ATPase"/>
</dbReference>
<name>A0A5C5G0Y4_9BASI</name>
<dbReference type="InterPro" id="IPR041569">
    <property type="entry name" value="AAA_lid_3"/>
</dbReference>
<dbReference type="GO" id="GO:0016887">
    <property type="term" value="F:ATP hydrolysis activity"/>
    <property type="evidence" value="ECO:0007669"/>
    <property type="project" value="InterPro"/>
</dbReference>
<keyword evidence="3" id="KW-0067">ATP-binding</keyword>
<keyword evidence="7" id="KW-1185">Reference proteome</keyword>
<sequence length="856" mass="91180">MPDPRAMAAPSSASGSTAAPETALQKLARRPFTVSLVPPSSTTSAPLHSRHLKRVHLAPEILKAVKVCAGDAVVLRRMPDKLEGVEAGLQRLDLGESQGDADDEAGPHRAAFAVGVAWPNFTMSGSTVAVSPLLLANAGVSVGDTVSISTIGTSGVEVLEADRLTLIYDAKGKPGKDSFFEAYVKEVLVDIKFVALHHFVELTYNGIVRRLLVSAAKGTVVSPSPGDTPAVPSASSTAPDSTPAKEQVFALSRTTQVVFKAPGSSGPAKARAPTSTAKGGAAAKGENGDLPGYEQIGGLENQIELIREMVEWPLTRPELYTHFGLKPPRGILLYGPPGTGKTLLAFSIARSTRSTLLTINGPSLSSAYHGETEARLREVFAEAKQKSPAIIVIDEVDALAPNREEGGEVERRVVATLLTLMDGLDDKGEAPKAGDGDSDSGEDASEEPAAEQEKPRVVVIAATNRPNAIDPALRRPGRFDKEIEIGVPDVAARLSILRVLLHRTPHDIPDETLQAVAARTHGFVGADLSSLVHSAGLSAIKRSYALLSSTSSPALSAMKLLPADLEAALLSTRPSAMREVFLETPKVYFSDIGGQEHVKAKLREAVEWPLLHPEAFKRLGVNPPRGVLLYGPPGCSKTLIAKALATEGGLNFIAVKGPEVFNKYVGESERAIREVFRKARAAAPSIVFLDEIDALAPARGSDESSGPTGDRVLMSLLTEMDGIEELNGVVVLAATNRPDVIDPALMRPGRLDRILYVSPPDFEARKHIFRVNFAKMAVNGDVDVDELAALTDGCSGAECASICQDAALTAMNEDMNTPNVRREHFVEAAKSVRRRITPEVILEYEEWRDRSGVRSA</sequence>
<dbReference type="OrthoDB" id="27435at2759"/>